<feature type="short sequence motif" description="DGA/G" evidence="2">
    <location>
        <begin position="205"/>
        <end position="207"/>
    </location>
</feature>
<evidence type="ECO:0000313" key="4">
    <source>
        <dbReference type="EMBL" id="ALE92985.1"/>
    </source>
</evidence>
<reference evidence="5" key="1">
    <citation type="submission" date="2015-09" db="EMBL/GenBank/DDBJ databases">
        <title>Complete genome of Arthrobacter alpinus strain R3.8.</title>
        <authorList>
            <person name="See-Too W.S."/>
            <person name="Chan K.G."/>
        </authorList>
    </citation>
    <scope>NUCLEOTIDE SEQUENCE [LARGE SCALE GENOMIC DNA]</scope>
    <source>
        <strain evidence="5">R3.8</strain>
    </source>
</reference>
<dbReference type="Proteomes" id="UP000062833">
    <property type="component" value="Chromosome"/>
</dbReference>
<keyword evidence="2" id="KW-0442">Lipid degradation</keyword>
<keyword evidence="2" id="KW-0378">Hydrolase</keyword>
<evidence type="ECO:0000313" key="5">
    <source>
        <dbReference type="Proteomes" id="UP000062833"/>
    </source>
</evidence>
<keyword evidence="1 2" id="KW-0443">Lipid metabolism</keyword>
<dbReference type="PANTHER" id="PTHR46394">
    <property type="entry name" value="ANNEXIN"/>
    <property type="match status" value="1"/>
</dbReference>
<protein>
    <recommendedName>
        <fullName evidence="3">PNPLA domain-containing protein</fullName>
    </recommendedName>
</protein>
<evidence type="ECO:0000259" key="3">
    <source>
        <dbReference type="PROSITE" id="PS51635"/>
    </source>
</evidence>
<feature type="domain" description="PNPLA" evidence="3">
    <location>
        <begin position="6"/>
        <end position="218"/>
    </location>
</feature>
<organism evidence="4 5">
    <name type="scientific">Arthrobacter alpinus</name>
    <dbReference type="NCBI Taxonomy" id="656366"/>
    <lineage>
        <taxon>Bacteria</taxon>
        <taxon>Bacillati</taxon>
        <taxon>Actinomycetota</taxon>
        <taxon>Actinomycetes</taxon>
        <taxon>Micrococcales</taxon>
        <taxon>Micrococcaceae</taxon>
        <taxon>Arthrobacter</taxon>
    </lineage>
</organism>
<dbReference type="SUPFAM" id="SSF52151">
    <property type="entry name" value="FabD/lysophospholipase-like"/>
    <property type="match status" value="1"/>
</dbReference>
<dbReference type="AlphaFoldDB" id="A0A0M3UGF1"/>
<dbReference type="KEGG" id="aaq:AOC05_12855"/>
<dbReference type="Pfam" id="PF01734">
    <property type="entry name" value="Patatin"/>
    <property type="match status" value="1"/>
</dbReference>
<accession>A0A0M3UGF1</accession>
<keyword evidence="5" id="KW-1185">Reference proteome</keyword>
<gene>
    <name evidence="4" type="ORF">AOC05_12855</name>
</gene>
<dbReference type="OrthoDB" id="9770965at2"/>
<dbReference type="RefSeq" id="WP_062007567.1">
    <property type="nucleotide sequence ID" value="NZ_CP012677.1"/>
</dbReference>
<feature type="active site" description="Proton acceptor" evidence="2">
    <location>
        <position position="205"/>
    </location>
</feature>
<dbReference type="GO" id="GO:0016787">
    <property type="term" value="F:hydrolase activity"/>
    <property type="evidence" value="ECO:0007669"/>
    <property type="project" value="UniProtKB-UniRule"/>
</dbReference>
<evidence type="ECO:0000256" key="2">
    <source>
        <dbReference type="PROSITE-ProRule" id="PRU01161"/>
    </source>
</evidence>
<dbReference type="Gene3D" id="3.40.1090.10">
    <property type="entry name" value="Cytosolic phospholipase A2 catalytic domain"/>
    <property type="match status" value="2"/>
</dbReference>
<dbReference type="PATRIC" id="fig|656366.3.peg.2776"/>
<name>A0A0M3UGF1_9MICC</name>
<dbReference type="InterPro" id="IPR002641">
    <property type="entry name" value="PNPLA_dom"/>
</dbReference>
<evidence type="ECO:0000256" key="1">
    <source>
        <dbReference type="ARBA" id="ARBA00023098"/>
    </source>
</evidence>
<dbReference type="CDD" id="cd07207">
    <property type="entry name" value="Pat_ExoU_VipD_like"/>
    <property type="match status" value="1"/>
</dbReference>
<dbReference type="PANTHER" id="PTHR46394:SF1">
    <property type="entry name" value="PNPLA DOMAIN-CONTAINING PROTEIN"/>
    <property type="match status" value="1"/>
</dbReference>
<dbReference type="InterPro" id="IPR016035">
    <property type="entry name" value="Acyl_Trfase/lysoPLipase"/>
</dbReference>
<feature type="active site" description="Nucleophile" evidence="2">
    <location>
        <position position="41"/>
    </location>
</feature>
<dbReference type="InterPro" id="IPR052580">
    <property type="entry name" value="Lipid_Hydrolase"/>
</dbReference>
<proteinExistence type="predicted"/>
<feature type="short sequence motif" description="GXSXG" evidence="2">
    <location>
        <begin position="39"/>
        <end position="43"/>
    </location>
</feature>
<feature type="short sequence motif" description="GXGXXG" evidence="2">
    <location>
        <begin position="10"/>
        <end position="15"/>
    </location>
</feature>
<dbReference type="EMBL" id="CP012677">
    <property type="protein sequence ID" value="ALE92985.1"/>
    <property type="molecule type" value="Genomic_DNA"/>
</dbReference>
<dbReference type="GO" id="GO:0016042">
    <property type="term" value="P:lipid catabolic process"/>
    <property type="evidence" value="ECO:0007669"/>
    <property type="project" value="UniProtKB-UniRule"/>
</dbReference>
<dbReference type="PROSITE" id="PS51635">
    <property type="entry name" value="PNPLA"/>
    <property type="match status" value="1"/>
</dbReference>
<sequence length="330" mass="35729">MADADLVLEGGGVKGSALVGAVTSLAEHSDPYSFHRVAGTSAGAIVAGLLASGMGVPQIKSVMDKLDFSQFQDEVGFLAHVPTVGPVASLLLHEGLYSGGFLHNWISETLAGQGVRTWADLKETDPASSLPPSQQYKLVVIVSDVSRGLMLRLPWDYEPLLGMDPDTAFVADAIRASASIPFFFRPWNIPTDVKTTGHDHIVCVDGGMLSNFPMSIFDRDDDVASRWPTIGVKLSGRATIRTEDWQSNTNNIQLAKSLLGTMMGAHDRSYVNDPKAISRTIFVDTSAYRSTDFQLTTGDKEAMFNQGMSSGKTFLSGWDWEKWKAGDYGT</sequence>